<dbReference type="AlphaFoldDB" id="A0A5E4EQR2"/>
<dbReference type="InParanoid" id="A0A5E4EQR2"/>
<name>A0A5E4EQR2_PRUDU</name>
<reference evidence="2" key="1">
    <citation type="journal article" date="2020" name="Plant J.">
        <title>Transposons played a major role in the diversification between the closely related almond and peach genomes: results from the almond genome sequence.</title>
        <authorList>
            <person name="Alioto T."/>
            <person name="Alexiou K.G."/>
            <person name="Bardil A."/>
            <person name="Barteri F."/>
            <person name="Castanera R."/>
            <person name="Cruz F."/>
            <person name="Dhingra A."/>
            <person name="Duval H."/>
            <person name="Fernandez I Marti A."/>
            <person name="Frias L."/>
            <person name="Galan B."/>
            <person name="Garcia J.L."/>
            <person name="Howad W."/>
            <person name="Gomez-Garrido J."/>
            <person name="Gut M."/>
            <person name="Julca I."/>
            <person name="Morata J."/>
            <person name="Puigdomenech P."/>
            <person name="Ribeca P."/>
            <person name="Rubio Cabetas M.J."/>
            <person name="Vlasova A."/>
            <person name="Wirthensohn M."/>
            <person name="Garcia-Mas J."/>
            <person name="Gabaldon T."/>
            <person name="Casacuberta J.M."/>
            <person name="Arus P."/>
        </authorList>
    </citation>
    <scope>NUCLEOTIDE SEQUENCE [LARGE SCALE GENOMIC DNA]</scope>
    <source>
        <strain evidence="2">cv. Texas</strain>
    </source>
</reference>
<dbReference type="EMBL" id="CABIKO010000023">
    <property type="protein sequence ID" value="VVA17199.1"/>
    <property type="molecule type" value="Genomic_DNA"/>
</dbReference>
<sequence length="136" mass="15085">MPRQVKHVVMVHAGSKTRSKEGSFGLRVGSQDCGIAWVRSQRPACVARSGRQARSTVVLKSCKGSTQAVRNVDWGAAPQRVAHATRNTIEQRTACRKDVCRDMAECWHTCWNGTLTWLKGFEELQKSWNMAGSVVA</sequence>
<protein>
    <submittedName>
        <fullName evidence="1">Uncharacterized protein</fullName>
    </submittedName>
</protein>
<proteinExistence type="predicted"/>
<dbReference type="Proteomes" id="UP000327085">
    <property type="component" value="Chromosome 5"/>
</dbReference>
<evidence type="ECO:0000313" key="2">
    <source>
        <dbReference type="Proteomes" id="UP000327085"/>
    </source>
</evidence>
<organism evidence="1 2">
    <name type="scientific">Prunus dulcis</name>
    <name type="common">Almond</name>
    <name type="synonym">Amygdalus dulcis</name>
    <dbReference type="NCBI Taxonomy" id="3755"/>
    <lineage>
        <taxon>Eukaryota</taxon>
        <taxon>Viridiplantae</taxon>
        <taxon>Streptophyta</taxon>
        <taxon>Embryophyta</taxon>
        <taxon>Tracheophyta</taxon>
        <taxon>Spermatophyta</taxon>
        <taxon>Magnoliopsida</taxon>
        <taxon>eudicotyledons</taxon>
        <taxon>Gunneridae</taxon>
        <taxon>Pentapetalae</taxon>
        <taxon>rosids</taxon>
        <taxon>fabids</taxon>
        <taxon>Rosales</taxon>
        <taxon>Rosaceae</taxon>
        <taxon>Amygdaloideae</taxon>
        <taxon>Amygdaleae</taxon>
        <taxon>Prunus</taxon>
    </lineage>
</organism>
<accession>A0A5E4EQR2</accession>
<gene>
    <name evidence="1" type="ORF">ALMOND_2B028294</name>
</gene>
<evidence type="ECO:0000313" key="1">
    <source>
        <dbReference type="EMBL" id="VVA17199.1"/>
    </source>
</evidence>
<dbReference type="Gramene" id="VVA17199">
    <property type="protein sequence ID" value="VVA17199"/>
    <property type="gene ID" value="Prudul26B028294"/>
</dbReference>